<accession>A0A8S5QFW8</accession>
<feature type="domain" description="Lin1244/Lin1753-like N-terminal" evidence="2">
    <location>
        <begin position="34"/>
        <end position="127"/>
    </location>
</feature>
<evidence type="ECO:0000259" key="2">
    <source>
        <dbReference type="Pfam" id="PF14297"/>
    </source>
</evidence>
<organism evidence="3">
    <name type="scientific">Siphoviridae sp. ctr8v12</name>
    <dbReference type="NCBI Taxonomy" id="2825685"/>
    <lineage>
        <taxon>Viruses</taxon>
        <taxon>Duplodnaviria</taxon>
        <taxon>Heunggongvirae</taxon>
        <taxon>Uroviricota</taxon>
        <taxon>Caudoviricetes</taxon>
    </lineage>
</organism>
<proteinExistence type="predicted"/>
<dbReference type="EMBL" id="BK015649">
    <property type="protein sequence ID" value="DAE17976.1"/>
    <property type="molecule type" value="Genomic_DNA"/>
</dbReference>
<feature type="compositionally biased region" description="Polar residues" evidence="1">
    <location>
        <begin position="273"/>
        <end position="283"/>
    </location>
</feature>
<name>A0A8S5QFW8_9CAUD</name>
<feature type="region of interest" description="Disordered" evidence="1">
    <location>
        <begin position="271"/>
        <end position="297"/>
    </location>
</feature>
<dbReference type="PANTHER" id="PTHR39196">
    <property type="entry name" value="PRIMOSOME, DNAD SUBUNIT"/>
    <property type="match status" value="1"/>
</dbReference>
<sequence>MGGIFRLQAINQCEILNQNINEMAGRPTKQGIDYFPLDVGFFSDVKVRKIARACGPQSTSILICLLCNIYKDNGYYILWDEDLPFVIADIVGVSEGAVKEVLTKAIQVGFFDAEIFSVHGVLTSAGIQKRFLLATYQRKETEIIPEYMINGINHANNSINCTKNSINHVDNGQSKVKVNRKKNKENSTNVEQKKAEQAKKLAAAKAATLSRKDSFYDSLIPYVERYGREMVRDFFDYWSEMNKSETKMRFEQQTTWEVAKRLATWSKREKINGKQSYSVQSPGTYIPGRTSKDNAASRQSLEDLADAILGQH</sequence>
<evidence type="ECO:0000313" key="3">
    <source>
        <dbReference type="EMBL" id="DAE17976.1"/>
    </source>
</evidence>
<evidence type="ECO:0000256" key="1">
    <source>
        <dbReference type="SAM" id="MobiDB-lite"/>
    </source>
</evidence>
<dbReference type="InterPro" id="IPR025400">
    <property type="entry name" value="Lin1244/Lin1753-like_N"/>
</dbReference>
<dbReference type="PANTHER" id="PTHR39196:SF1">
    <property type="entry name" value="PRIMOSOME, DNAD SUBUNIT"/>
    <property type="match status" value="1"/>
</dbReference>
<protein>
    <recommendedName>
        <fullName evidence="2">Lin1244/Lin1753-like N-terminal domain-containing protein</fullName>
    </recommendedName>
</protein>
<reference evidence="3" key="1">
    <citation type="journal article" date="2021" name="Proc. Natl. Acad. Sci. U.S.A.">
        <title>A Catalog of Tens of Thousands of Viruses from Human Metagenomes Reveals Hidden Associations with Chronic Diseases.</title>
        <authorList>
            <person name="Tisza M.J."/>
            <person name="Buck C.B."/>
        </authorList>
    </citation>
    <scope>NUCLEOTIDE SEQUENCE</scope>
    <source>
        <strain evidence="3">Ctr8v12</strain>
    </source>
</reference>
<dbReference type="Pfam" id="PF14297">
    <property type="entry name" value="Lin1244_N"/>
    <property type="match status" value="1"/>
</dbReference>